<dbReference type="SUPFAM" id="SSF55008">
    <property type="entry name" value="HMA, heavy metal-associated domain"/>
    <property type="match status" value="1"/>
</dbReference>
<dbReference type="PRINTS" id="PR00946">
    <property type="entry name" value="HGSCAVENGER"/>
</dbReference>
<dbReference type="Pfam" id="PF00403">
    <property type="entry name" value="HMA"/>
    <property type="match status" value="1"/>
</dbReference>
<evidence type="ECO:0000256" key="1">
    <source>
        <dbReference type="SAM" id="SignalP"/>
    </source>
</evidence>
<dbReference type="InterPro" id="IPR036163">
    <property type="entry name" value="HMA_dom_sf"/>
</dbReference>
<protein>
    <submittedName>
        <fullName evidence="3">Mercuric transport protein</fullName>
    </submittedName>
</protein>
<gene>
    <name evidence="3" type="primary">merP2</name>
</gene>
<geneLocation type="plasmid" evidence="3">
    <name>pMR68</name>
</geneLocation>
<dbReference type="InterPro" id="IPR001802">
    <property type="entry name" value="MerP/CopZ"/>
</dbReference>
<dbReference type="CDD" id="cd00371">
    <property type="entry name" value="HMA"/>
    <property type="match status" value="1"/>
</dbReference>
<feature type="signal peptide" evidence="1">
    <location>
        <begin position="1"/>
        <end position="22"/>
    </location>
</feature>
<feature type="domain" description="HMA" evidence="2">
    <location>
        <begin position="25"/>
        <end position="93"/>
    </location>
</feature>
<evidence type="ECO:0000313" key="3">
    <source>
        <dbReference type="EMBL" id="BAM13984.1"/>
    </source>
</evidence>
<dbReference type="AlphaFoldDB" id="I2FG49"/>
<sequence length="111" mass="11361">MKTLFRTTVTLAALALAGGAVAAPRVATLDVENVSCVACAPIVKRTLSRVSGVSQVSVIERDGMAIATVSFDDEKVTAQALAQATTNAGYPSTVKEVKSAMNTGTTTTASR</sequence>
<feature type="chain" id="PRO_5003658632" evidence="1">
    <location>
        <begin position="23"/>
        <end position="111"/>
    </location>
</feature>
<keyword evidence="1" id="KW-0732">Signal</keyword>
<evidence type="ECO:0000259" key="2">
    <source>
        <dbReference type="PROSITE" id="PS50846"/>
    </source>
</evidence>
<dbReference type="InterPro" id="IPR006121">
    <property type="entry name" value="HMA_dom"/>
</dbReference>
<organism evidence="3">
    <name type="scientific">Pseudomonas sp. K-62</name>
    <dbReference type="NCBI Taxonomy" id="76885"/>
    <lineage>
        <taxon>Bacteria</taxon>
        <taxon>Pseudomonadati</taxon>
        <taxon>Pseudomonadota</taxon>
        <taxon>Gammaproteobacteria</taxon>
        <taxon>Pseudomonadales</taxon>
        <taxon>Pseudomonadaceae</taxon>
        <taxon>Pseudomonas</taxon>
    </lineage>
</organism>
<dbReference type="EMBL" id="AB714582">
    <property type="protein sequence ID" value="BAM13984.1"/>
    <property type="molecule type" value="Genomic_DNA"/>
</dbReference>
<accession>I2FG49</accession>
<proteinExistence type="predicted"/>
<dbReference type="PROSITE" id="PS50846">
    <property type="entry name" value="HMA_2"/>
    <property type="match status" value="1"/>
</dbReference>
<name>I2FG49_9PSED</name>
<dbReference type="RefSeq" id="WP_015061148.1">
    <property type="nucleotide sequence ID" value="NC_019309.1"/>
</dbReference>
<reference evidence="3" key="1">
    <citation type="submission" date="2012-04" db="EMBL/GenBank/DDBJ databases">
        <title>Nucleotide sequence of Pseudomonas sp. K-62 plasmid pMR68 containing mercury resistance genes.</title>
        <authorList>
            <person name="Kiyono M."/>
            <person name="Mochizuki Y."/>
            <person name="Koizawa K."/>
            <person name="Sone Y."/>
            <person name="Nakamura R."/>
            <person name="Pan-Hou H."/>
            <person name="Sakabe K."/>
        </authorList>
    </citation>
    <scope>NUCLEOTIDE SEQUENCE</scope>
    <source>
        <strain evidence="3">K-62</strain>
        <plasmid evidence="3">pMR68</plasmid>
    </source>
</reference>
<dbReference type="Gene3D" id="3.30.70.100">
    <property type="match status" value="1"/>
</dbReference>
<dbReference type="GO" id="GO:0046872">
    <property type="term" value="F:metal ion binding"/>
    <property type="evidence" value="ECO:0007669"/>
    <property type="project" value="InterPro"/>
</dbReference>
<keyword evidence="3" id="KW-0614">Plasmid</keyword>